<dbReference type="RefSeq" id="WP_345334957.1">
    <property type="nucleotide sequence ID" value="NZ_BAABJZ010000024.1"/>
</dbReference>
<dbReference type="Proteomes" id="UP001499988">
    <property type="component" value="Unassembled WGS sequence"/>
</dbReference>
<gene>
    <name evidence="2" type="ORF">GCM10023333_17270</name>
</gene>
<evidence type="ECO:0000313" key="2">
    <source>
        <dbReference type="EMBL" id="GAA4883568.1"/>
    </source>
</evidence>
<proteinExistence type="predicted"/>
<dbReference type="InterPro" id="IPR015943">
    <property type="entry name" value="WD40/YVTN_repeat-like_dom_sf"/>
</dbReference>
<accession>A0ABP9EPC7</accession>
<dbReference type="InterPro" id="IPR011047">
    <property type="entry name" value="Quinoprotein_ADH-like_sf"/>
</dbReference>
<feature type="region of interest" description="Disordered" evidence="1">
    <location>
        <begin position="81"/>
        <end position="102"/>
    </location>
</feature>
<evidence type="ECO:0000256" key="1">
    <source>
        <dbReference type="SAM" id="MobiDB-lite"/>
    </source>
</evidence>
<dbReference type="Gene3D" id="2.130.10.10">
    <property type="entry name" value="YVTN repeat-like/Quinoprotein amine dehydrogenase"/>
    <property type="match status" value="1"/>
</dbReference>
<keyword evidence="3" id="KW-1185">Reference proteome</keyword>
<evidence type="ECO:0000313" key="3">
    <source>
        <dbReference type="Proteomes" id="UP001499988"/>
    </source>
</evidence>
<reference evidence="3" key="1">
    <citation type="journal article" date="2019" name="Int. J. Syst. Evol. Microbiol.">
        <title>The Global Catalogue of Microorganisms (GCM) 10K type strain sequencing project: providing services to taxonomists for standard genome sequencing and annotation.</title>
        <authorList>
            <consortium name="The Broad Institute Genomics Platform"/>
            <consortium name="The Broad Institute Genome Sequencing Center for Infectious Disease"/>
            <person name="Wu L."/>
            <person name="Ma J."/>
        </authorList>
    </citation>
    <scope>NUCLEOTIDE SEQUENCE [LARGE SCALE GENOMIC DNA]</scope>
    <source>
        <strain evidence="3">JCM 18401</strain>
    </source>
</reference>
<dbReference type="EMBL" id="BAABJZ010000024">
    <property type="protein sequence ID" value="GAA4883568.1"/>
    <property type="molecule type" value="Genomic_DNA"/>
</dbReference>
<comment type="caution">
    <text evidence="2">The sequence shown here is derived from an EMBL/GenBank/DDBJ whole genome shotgun (WGS) entry which is preliminary data.</text>
</comment>
<sequence length="525" mass="57477">MWKKLGLGLLLVLALPVAVLAVLLLRSEPMDLPALPTQPGQGKVVGAAVAAKPLPDLVLPQHPFMAQTGFNAMHADPYNSDVHRPQGPLGHAPVVQTRQGRGGDKGMCVGLTFRRDGLAFMLCSAMQGFQFQLVDPETLTILARHDLPSRPSTWQAIAHRDLGIIYQDSSGGAYYYLDHQDRVVLVDPQQRLLRLAAVPGAEGWQIVEERAWDLSAAVPNRCFSLSNWNPTPEQCDPVTAALPDMDGVIWWITRYGRIGTLDPETGAIRVIHLAGEEIQNSFAVAEDGVFIVSDHALYRFDKTADGTPQVDWRERYDRGSGHKVGAINQGSGTTPTLLGTDYITVTDNADDRINLLVYQRASDWQGEREICRIPLFESGHSVTDNSMIGYGNSIIIENNYGYRYAMAPPTEQAVTGGISRIDVRPDGSGCDRIWHSTERAPSVVPKLSLGSGLAYFYTFDTQADGENAWYLMALDFETGETAFKIHTGVGERFDNSWAPITIGPDGTLYVGVFAGIVAIKDGERL</sequence>
<dbReference type="SUPFAM" id="SSF50998">
    <property type="entry name" value="Quinoprotein alcohol dehydrogenase-like"/>
    <property type="match status" value="1"/>
</dbReference>
<organism evidence="2 3">
    <name type="scientific">Ferrimonas pelagia</name>
    <dbReference type="NCBI Taxonomy" id="1177826"/>
    <lineage>
        <taxon>Bacteria</taxon>
        <taxon>Pseudomonadati</taxon>
        <taxon>Pseudomonadota</taxon>
        <taxon>Gammaproteobacteria</taxon>
        <taxon>Alteromonadales</taxon>
        <taxon>Ferrimonadaceae</taxon>
        <taxon>Ferrimonas</taxon>
    </lineage>
</organism>
<protein>
    <submittedName>
        <fullName evidence="2">Uncharacterized protein</fullName>
    </submittedName>
</protein>
<name>A0ABP9EPC7_9GAMM</name>